<dbReference type="OrthoDB" id="420606at2759"/>
<keyword evidence="1" id="KW-1133">Transmembrane helix</keyword>
<accession>A0A3P7FRH3</accession>
<reference evidence="2 3" key="1">
    <citation type="submission" date="2018-11" db="EMBL/GenBank/DDBJ databases">
        <authorList>
            <consortium name="Pathogen Informatics"/>
        </authorList>
    </citation>
    <scope>NUCLEOTIDE SEQUENCE [LARGE SCALE GENOMIC DNA]</scope>
</reference>
<dbReference type="AlphaFoldDB" id="A0A3P7FRH3"/>
<proteinExistence type="predicted"/>
<organism evidence="2 3">
    <name type="scientific">Wuchereria bancrofti</name>
    <dbReference type="NCBI Taxonomy" id="6293"/>
    <lineage>
        <taxon>Eukaryota</taxon>
        <taxon>Metazoa</taxon>
        <taxon>Ecdysozoa</taxon>
        <taxon>Nematoda</taxon>
        <taxon>Chromadorea</taxon>
        <taxon>Rhabditida</taxon>
        <taxon>Spirurina</taxon>
        <taxon>Spiruromorpha</taxon>
        <taxon>Filarioidea</taxon>
        <taxon>Onchocercidae</taxon>
        <taxon>Wuchereria</taxon>
    </lineage>
</organism>
<name>A0A3P7FRH3_WUCBA</name>
<dbReference type="EMBL" id="UYWW01004168">
    <property type="protein sequence ID" value="VDM13318.1"/>
    <property type="molecule type" value="Genomic_DNA"/>
</dbReference>
<protein>
    <submittedName>
        <fullName evidence="2">Uncharacterized protein</fullName>
    </submittedName>
</protein>
<evidence type="ECO:0000313" key="2">
    <source>
        <dbReference type="EMBL" id="VDM13318.1"/>
    </source>
</evidence>
<gene>
    <name evidence="2" type="ORF">WBA_LOCUS6704</name>
</gene>
<dbReference type="InParanoid" id="A0A3P7FRH3"/>
<feature type="transmembrane region" description="Helical" evidence="1">
    <location>
        <begin position="47"/>
        <end position="64"/>
    </location>
</feature>
<evidence type="ECO:0000313" key="3">
    <source>
        <dbReference type="Proteomes" id="UP000270924"/>
    </source>
</evidence>
<keyword evidence="1" id="KW-0472">Membrane</keyword>
<dbReference type="Proteomes" id="UP000270924">
    <property type="component" value="Unassembled WGS sequence"/>
</dbReference>
<keyword evidence="3" id="KW-1185">Reference proteome</keyword>
<sequence length="67" mass="8240">MEYCCKGLYTIKRIKEWREKNINDLSFRRGYEVGSMFVKRIWYEETLTLRFPAILLITLAYFYSQSR</sequence>
<keyword evidence="1" id="KW-0812">Transmembrane</keyword>
<evidence type="ECO:0000256" key="1">
    <source>
        <dbReference type="SAM" id="Phobius"/>
    </source>
</evidence>